<name>A0A0L0P6M4_CANAR</name>
<reference evidence="5" key="1">
    <citation type="journal article" date="2015" name="BMC Genomics">
        <title>Draft genome of a commonly misdiagnosed multidrug resistant pathogen Candida auris.</title>
        <authorList>
            <person name="Chatterjee S."/>
            <person name="Alampalli S.V."/>
            <person name="Nageshan R.K."/>
            <person name="Chettiar S.T."/>
            <person name="Joshi S."/>
            <person name="Tatu U.S."/>
        </authorList>
    </citation>
    <scope>NUCLEOTIDE SEQUENCE [LARGE SCALE GENOMIC DNA]</scope>
    <source>
        <strain evidence="5">6684</strain>
    </source>
</reference>
<evidence type="ECO:0000256" key="3">
    <source>
        <dbReference type="SAM" id="Phobius"/>
    </source>
</evidence>
<keyword evidence="3" id="KW-1133">Transmembrane helix</keyword>
<feature type="transmembrane region" description="Helical" evidence="3">
    <location>
        <begin position="179"/>
        <end position="197"/>
    </location>
</feature>
<keyword evidence="3" id="KW-0812">Transmembrane</keyword>
<comment type="caution">
    <text evidence="4">The sequence shown here is derived from an EMBL/GenBank/DDBJ whole genome shotgun (WGS) entry which is preliminary data.</text>
</comment>
<organism evidence="4 5">
    <name type="scientific">Candidozyma auris</name>
    <name type="common">Yeast</name>
    <name type="synonym">Candida auris</name>
    <dbReference type="NCBI Taxonomy" id="498019"/>
    <lineage>
        <taxon>Eukaryota</taxon>
        <taxon>Fungi</taxon>
        <taxon>Dikarya</taxon>
        <taxon>Ascomycota</taxon>
        <taxon>Saccharomycotina</taxon>
        <taxon>Pichiomycetes</taxon>
        <taxon>Metschnikowiaceae</taxon>
        <taxon>Candidozyma</taxon>
    </lineage>
</organism>
<protein>
    <submittedName>
        <fullName evidence="4">Uncharacterized protein</fullName>
    </submittedName>
</protein>
<evidence type="ECO:0000313" key="4">
    <source>
        <dbReference type="EMBL" id="KNE01895.1"/>
    </source>
</evidence>
<feature type="compositionally biased region" description="Basic and acidic residues" evidence="2">
    <location>
        <begin position="32"/>
        <end position="48"/>
    </location>
</feature>
<sequence>MNRRHTKSSELLAQLGEPLPLPYKPQPQPQSHLKDEDTSDSVIRHEPIRSVSDPPIRRRLFSASRKDPEMLPTPPSPPTIPLWRRKVNYDESEKPVLHTSLAVLNTIEEKIDELRQNCGSHEALDKKIEGKLRAIEKELDSLLEESRETSILEELEHLQRLSKLHTTTAIAGISLQTKVAVGLVLLCIFCGISFILGNMSYEYCYYWC</sequence>
<feature type="compositionally biased region" description="Pro residues" evidence="2">
    <location>
        <begin position="19"/>
        <end position="28"/>
    </location>
</feature>
<dbReference type="Proteomes" id="UP000037122">
    <property type="component" value="Unassembled WGS sequence"/>
</dbReference>
<dbReference type="AlphaFoldDB" id="A0A0L0P6M4"/>
<proteinExistence type="predicted"/>
<gene>
    <name evidence="4" type="ORF">QG37_01242</name>
</gene>
<evidence type="ECO:0000313" key="5">
    <source>
        <dbReference type="Proteomes" id="UP000037122"/>
    </source>
</evidence>
<dbReference type="VEuPathDB" id="FungiDB:QG37_01242"/>
<keyword evidence="1" id="KW-0175">Coiled coil</keyword>
<dbReference type="EMBL" id="LGST01000008">
    <property type="protein sequence ID" value="KNE01895.1"/>
    <property type="molecule type" value="Genomic_DNA"/>
</dbReference>
<keyword evidence="3" id="KW-0472">Membrane</keyword>
<feature type="region of interest" description="Disordered" evidence="2">
    <location>
        <begin position="1"/>
        <end position="57"/>
    </location>
</feature>
<feature type="coiled-coil region" evidence="1">
    <location>
        <begin position="97"/>
        <end position="152"/>
    </location>
</feature>
<accession>A0A0L0P6M4</accession>
<evidence type="ECO:0000256" key="1">
    <source>
        <dbReference type="SAM" id="Coils"/>
    </source>
</evidence>
<evidence type="ECO:0000256" key="2">
    <source>
        <dbReference type="SAM" id="MobiDB-lite"/>
    </source>
</evidence>